<organism evidence="2 3">
    <name type="scientific">Gluconobacter oxydans DSM 3504</name>
    <dbReference type="NCBI Taxonomy" id="1288313"/>
    <lineage>
        <taxon>Bacteria</taxon>
        <taxon>Pseudomonadati</taxon>
        <taxon>Pseudomonadota</taxon>
        <taxon>Alphaproteobacteria</taxon>
        <taxon>Acetobacterales</taxon>
        <taxon>Acetobacteraceae</taxon>
        <taxon>Gluconobacter</taxon>
    </lineage>
</organism>
<dbReference type="AlphaFoldDB" id="A0A067Z5T3"/>
<dbReference type="HOGENOM" id="CLU_145985_0_0_5"/>
<evidence type="ECO:0000256" key="1">
    <source>
        <dbReference type="SAM" id="Phobius"/>
    </source>
</evidence>
<accession>A0A067Z5T3</accession>
<keyword evidence="1" id="KW-0472">Membrane</keyword>
<sequence>MTDIFMPTPIQTAPSTPFRSDDELMDLLIQRLPERLQKVLNWLREPDHKWVRIPAGVLFMLGGVLSILPVLGLWMLPVGVMLLSQDIPLFRRLQGRVLRWIERKHPDWLGLPSDSAGS</sequence>
<reference evidence="2 3" key="1">
    <citation type="journal article" date="2015" name="Appl. Microbiol. Biotechnol.">
        <title>The consequence of an additional NADH dehydrogenase paralog on the growth of Gluconobacter oxydans DSM3504.</title>
        <authorList>
            <person name="Kostner D."/>
            <person name="Luchterhand B."/>
            <person name="Junker A."/>
            <person name="Volland S."/>
            <person name="Daniel R."/>
            <person name="Buchs J."/>
            <person name="Liebl W."/>
            <person name="Ehrenreich A."/>
        </authorList>
    </citation>
    <scope>NUCLEOTIDE SEQUENCE [LARGE SCALE GENOMIC DNA]</scope>
    <source>
        <strain evidence="2">DSM 3504</strain>
    </source>
</reference>
<gene>
    <name evidence="2" type="ORF">GLS_c15510</name>
</gene>
<feature type="transmembrane region" description="Helical" evidence="1">
    <location>
        <begin position="57"/>
        <end position="83"/>
    </location>
</feature>
<evidence type="ECO:0000313" key="3">
    <source>
        <dbReference type="Proteomes" id="UP000031656"/>
    </source>
</evidence>
<dbReference type="Proteomes" id="UP000031656">
    <property type="component" value="Chromosome"/>
</dbReference>
<dbReference type="KEGG" id="goy:GLS_c15510"/>
<dbReference type="EMBL" id="CP004373">
    <property type="protein sequence ID" value="AHK71437.1"/>
    <property type="molecule type" value="Genomic_DNA"/>
</dbReference>
<evidence type="ECO:0008006" key="4">
    <source>
        <dbReference type="Google" id="ProtNLM"/>
    </source>
</evidence>
<protein>
    <recommendedName>
        <fullName evidence="4">Transmembrane protein</fullName>
    </recommendedName>
</protein>
<name>A0A067Z5T3_GLUOY</name>
<evidence type="ECO:0000313" key="2">
    <source>
        <dbReference type="EMBL" id="AHK71437.1"/>
    </source>
</evidence>
<proteinExistence type="predicted"/>
<keyword evidence="1" id="KW-0812">Transmembrane</keyword>
<keyword evidence="1" id="KW-1133">Transmembrane helix</keyword>